<dbReference type="Proteomes" id="UP000475545">
    <property type="component" value="Unassembled WGS sequence"/>
</dbReference>
<reference evidence="2 3" key="1">
    <citation type="submission" date="2019-11" db="EMBL/GenBank/DDBJ databases">
        <title>Gordonia sp. nov., a novel actinobacterium isolated from mangrove soil in Hainan.</title>
        <authorList>
            <person name="Huang X."/>
            <person name="Xie Y."/>
            <person name="Chu X."/>
            <person name="Xiao K."/>
        </authorList>
    </citation>
    <scope>NUCLEOTIDE SEQUENCE [LARGE SCALE GENOMIC DNA]</scope>
    <source>
        <strain evidence="2 3">HNM0687</strain>
    </source>
</reference>
<accession>A0A6L7GNT3</accession>
<gene>
    <name evidence="2" type="ORF">GIY30_07785</name>
</gene>
<dbReference type="RefSeq" id="WP_160901279.1">
    <property type="nucleotide sequence ID" value="NZ_CP102850.1"/>
</dbReference>
<evidence type="ECO:0000313" key="2">
    <source>
        <dbReference type="EMBL" id="MXP21253.1"/>
    </source>
</evidence>
<keyword evidence="3" id="KW-1185">Reference proteome</keyword>
<organism evidence="2 3">
    <name type="scientific">Gordonia mangrovi</name>
    <dbReference type="NCBI Taxonomy" id="2665643"/>
    <lineage>
        <taxon>Bacteria</taxon>
        <taxon>Bacillati</taxon>
        <taxon>Actinomycetota</taxon>
        <taxon>Actinomycetes</taxon>
        <taxon>Mycobacteriales</taxon>
        <taxon>Gordoniaceae</taxon>
        <taxon>Gordonia</taxon>
    </lineage>
</organism>
<proteinExistence type="predicted"/>
<dbReference type="AlphaFoldDB" id="A0A6L7GNT3"/>
<feature type="chain" id="PRO_5027025152" evidence="1">
    <location>
        <begin position="28"/>
        <end position="135"/>
    </location>
</feature>
<evidence type="ECO:0000313" key="3">
    <source>
        <dbReference type="Proteomes" id="UP000475545"/>
    </source>
</evidence>
<evidence type="ECO:0000256" key="1">
    <source>
        <dbReference type="SAM" id="SignalP"/>
    </source>
</evidence>
<protein>
    <submittedName>
        <fullName evidence="2">Uncharacterized protein</fullName>
    </submittedName>
</protein>
<feature type="signal peptide" evidence="1">
    <location>
        <begin position="1"/>
        <end position="27"/>
    </location>
</feature>
<sequence>MGARTKGRAAAATVAFASVAAAGAVLAAPASADVTDLQVDNSALFGSVGENRYGVGCGYGVIATATPDEDVDFYVNGQKRGTINAEGGKATYPWIPLLPGEYEIVAKQGEGDPGKSTGVLTVVPAVYTGSSCIIL</sequence>
<keyword evidence="1" id="KW-0732">Signal</keyword>
<comment type="caution">
    <text evidence="2">The sequence shown here is derived from an EMBL/GenBank/DDBJ whole genome shotgun (WGS) entry which is preliminary data.</text>
</comment>
<dbReference type="EMBL" id="WMBR01000001">
    <property type="protein sequence ID" value="MXP21253.1"/>
    <property type="molecule type" value="Genomic_DNA"/>
</dbReference>
<name>A0A6L7GNT3_9ACTN</name>